<dbReference type="AlphaFoldDB" id="A0A1G4SII9"/>
<keyword evidence="5 6" id="KW-0732">Signal</keyword>
<protein>
    <submittedName>
        <fullName evidence="8">Iron complex transport system substrate-binding protein</fullName>
    </submittedName>
</protein>
<feature type="signal peptide" evidence="6">
    <location>
        <begin position="1"/>
        <end position="26"/>
    </location>
</feature>
<dbReference type="CDD" id="cd01146">
    <property type="entry name" value="FhuD"/>
    <property type="match status" value="1"/>
</dbReference>
<evidence type="ECO:0000256" key="2">
    <source>
        <dbReference type="ARBA" id="ARBA00008814"/>
    </source>
</evidence>
<keyword evidence="4" id="KW-0410">Iron transport</keyword>
<organism evidence="8 9">
    <name type="scientific">Ancylobacter rudongensis</name>
    <dbReference type="NCBI Taxonomy" id="177413"/>
    <lineage>
        <taxon>Bacteria</taxon>
        <taxon>Pseudomonadati</taxon>
        <taxon>Pseudomonadota</taxon>
        <taxon>Alphaproteobacteria</taxon>
        <taxon>Hyphomicrobiales</taxon>
        <taxon>Xanthobacteraceae</taxon>
        <taxon>Ancylobacter</taxon>
    </lineage>
</organism>
<evidence type="ECO:0000256" key="4">
    <source>
        <dbReference type="ARBA" id="ARBA00022496"/>
    </source>
</evidence>
<comment type="similarity">
    <text evidence="2">Belongs to the bacterial solute-binding protein 8 family.</text>
</comment>
<dbReference type="STRING" id="177413.SAMN05660859_2203"/>
<evidence type="ECO:0000313" key="8">
    <source>
        <dbReference type="EMBL" id="SCW68365.1"/>
    </source>
</evidence>
<gene>
    <name evidence="8" type="ORF">SAMN05660859_2203</name>
</gene>
<dbReference type="Proteomes" id="UP000198889">
    <property type="component" value="Unassembled WGS sequence"/>
</dbReference>
<dbReference type="PROSITE" id="PS50983">
    <property type="entry name" value="FE_B12_PBP"/>
    <property type="match status" value="1"/>
</dbReference>
<feature type="chain" id="PRO_5011791979" evidence="6">
    <location>
        <begin position="27"/>
        <end position="302"/>
    </location>
</feature>
<evidence type="ECO:0000313" key="9">
    <source>
        <dbReference type="Proteomes" id="UP000198889"/>
    </source>
</evidence>
<dbReference type="EMBL" id="FMTP01000003">
    <property type="protein sequence ID" value="SCW68365.1"/>
    <property type="molecule type" value="Genomic_DNA"/>
</dbReference>
<dbReference type="InterPro" id="IPR002491">
    <property type="entry name" value="ABC_transptr_periplasmic_BD"/>
</dbReference>
<evidence type="ECO:0000256" key="3">
    <source>
        <dbReference type="ARBA" id="ARBA00022448"/>
    </source>
</evidence>
<dbReference type="SUPFAM" id="SSF53807">
    <property type="entry name" value="Helical backbone' metal receptor"/>
    <property type="match status" value="1"/>
</dbReference>
<evidence type="ECO:0000256" key="5">
    <source>
        <dbReference type="ARBA" id="ARBA00022729"/>
    </source>
</evidence>
<evidence type="ECO:0000259" key="7">
    <source>
        <dbReference type="PROSITE" id="PS50983"/>
    </source>
</evidence>
<proteinExistence type="inferred from homology"/>
<dbReference type="PANTHER" id="PTHR30532">
    <property type="entry name" value="IRON III DICITRATE-BINDING PERIPLASMIC PROTEIN"/>
    <property type="match status" value="1"/>
</dbReference>
<dbReference type="PRINTS" id="PR01715">
    <property type="entry name" value="FERRIBNDNGPP"/>
</dbReference>
<dbReference type="RefSeq" id="WP_091439254.1">
    <property type="nucleotide sequence ID" value="NZ_FMTP01000003.1"/>
</dbReference>
<evidence type="ECO:0000256" key="1">
    <source>
        <dbReference type="ARBA" id="ARBA00004196"/>
    </source>
</evidence>
<dbReference type="GO" id="GO:1901678">
    <property type="term" value="P:iron coordination entity transport"/>
    <property type="evidence" value="ECO:0007669"/>
    <property type="project" value="UniProtKB-ARBA"/>
</dbReference>
<dbReference type="GO" id="GO:0030288">
    <property type="term" value="C:outer membrane-bounded periplasmic space"/>
    <property type="evidence" value="ECO:0007669"/>
    <property type="project" value="TreeGrafter"/>
</dbReference>
<dbReference type="Pfam" id="PF01497">
    <property type="entry name" value="Peripla_BP_2"/>
    <property type="match status" value="1"/>
</dbReference>
<dbReference type="InterPro" id="IPR051313">
    <property type="entry name" value="Bact_iron-sidero_bind"/>
</dbReference>
<dbReference type="Gene3D" id="3.40.50.1980">
    <property type="entry name" value="Nitrogenase molybdenum iron protein domain"/>
    <property type="match status" value="2"/>
</dbReference>
<feature type="domain" description="Fe/B12 periplasmic-binding" evidence="7">
    <location>
        <begin position="32"/>
        <end position="292"/>
    </location>
</feature>
<keyword evidence="4" id="KW-0406">Ion transport</keyword>
<keyword evidence="9" id="KW-1185">Reference proteome</keyword>
<keyword evidence="4" id="KW-0408">Iron</keyword>
<accession>A0A1G4SII9</accession>
<comment type="subcellular location">
    <subcellularLocation>
        <location evidence="1">Cell envelope</location>
    </subcellularLocation>
</comment>
<reference evidence="9" key="1">
    <citation type="submission" date="2016-10" db="EMBL/GenBank/DDBJ databases">
        <authorList>
            <person name="Varghese N."/>
            <person name="Submissions S."/>
        </authorList>
    </citation>
    <scope>NUCLEOTIDE SEQUENCE [LARGE SCALE GENOMIC DNA]</scope>
    <source>
        <strain evidence="9">CGMCC 1.1761</strain>
    </source>
</reference>
<evidence type="ECO:0000256" key="6">
    <source>
        <dbReference type="SAM" id="SignalP"/>
    </source>
</evidence>
<dbReference type="PANTHER" id="PTHR30532:SF1">
    <property type="entry name" value="IRON(3+)-HYDROXAMATE-BINDING PROTEIN FHUD"/>
    <property type="match status" value="1"/>
</dbReference>
<sequence length="302" mass="31903">MRPGPGLSRRALLAAPLVLLAPGARAEGTALRVATIDWALLETLLGMGITPVAAAELVLFREVAVEPPVPPSVVDIGLRGAPNFEALRLTRPSLIFSSNYYAEMEPTLRLIAPVETLSIYRTGDPPFGRAEAAAERIGVVTGREEAARALIARVSAQIAAERQNLASHAGRPMLVLNLGDSRHFRVFGADSLFGEVLTRLGLANAWGERTSYAASAPIGLEALARFPDAFLVILRPVPPDAARVLSTSALWNALPNVRDRRFAVLDSVDPFGGLPAAARFARLLGAALRAEGEAAGRGGDLG</sequence>
<name>A0A1G4SII9_9HYPH</name>
<keyword evidence="3" id="KW-0813">Transport</keyword>